<proteinExistence type="predicted"/>
<evidence type="ECO:0000313" key="1">
    <source>
        <dbReference type="EMBL" id="QRF68692.1"/>
    </source>
</evidence>
<dbReference type="Proteomes" id="UP000596387">
    <property type="component" value="Plasmid p-SCP1"/>
</dbReference>
<evidence type="ECO:0000313" key="2">
    <source>
        <dbReference type="Proteomes" id="UP000596387"/>
    </source>
</evidence>
<dbReference type="EMBL" id="CP047167">
    <property type="protein sequence ID" value="QRF68692.1"/>
    <property type="molecule type" value="Genomic_DNA"/>
</dbReference>
<organism evidence="1 2">
    <name type="scientific">Ponticoccus alexandrii</name>
    <dbReference type="NCBI Taxonomy" id="1943633"/>
    <lineage>
        <taxon>Bacteria</taxon>
        <taxon>Pseudomonadati</taxon>
        <taxon>Pseudomonadota</taxon>
        <taxon>Alphaproteobacteria</taxon>
        <taxon>Rhodobacterales</taxon>
        <taxon>Roseobacteraceae</taxon>
        <taxon>Ponticoccus</taxon>
    </lineage>
</organism>
<keyword evidence="1" id="KW-0614">Plasmid</keyword>
<keyword evidence="2" id="KW-1185">Reference proteome</keyword>
<accession>A0ABX7FFI9</accession>
<protein>
    <recommendedName>
        <fullName evidence="3">Antitoxin of toxin-antitoxin stability system</fullName>
    </recommendedName>
</protein>
<reference evidence="1 2" key="1">
    <citation type="submission" date="2019-12" db="EMBL/GenBank/DDBJ databases">
        <title>Complete Genome Sequence of a Quorum-Sensing Bacterium,Rhodobacteraceae bacterium C31, Isolated from a marine microalgae symbiotic bacteria.</title>
        <authorList>
            <person name="Zhang Y."/>
        </authorList>
    </citation>
    <scope>NUCLEOTIDE SEQUENCE [LARGE SCALE GENOMIC DNA]</scope>
    <source>
        <strain evidence="1 2">C31</strain>
        <plasmid evidence="1 2">p-SCP1</plasmid>
    </source>
</reference>
<geneLocation type="plasmid" evidence="1 2">
    <name>p-SCP1</name>
</geneLocation>
<gene>
    <name evidence="1" type="ORF">GQA70_19905</name>
</gene>
<evidence type="ECO:0008006" key="3">
    <source>
        <dbReference type="Google" id="ProtNLM"/>
    </source>
</evidence>
<name>A0ABX7FFI9_9RHOB</name>
<sequence length="70" mass="7746">MSIGVTRDSPTWQPPTAAAEEVVTEALRELACWLYLQLEAEYDHLTSGEAIEEGIIVNEYTFAQGGLRFG</sequence>